<evidence type="ECO:0000256" key="1">
    <source>
        <dbReference type="ARBA" id="ARBA00007572"/>
    </source>
</evidence>
<dbReference type="InterPro" id="IPR012340">
    <property type="entry name" value="NA-bd_OB-fold"/>
</dbReference>
<dbReference type="SUPFAM" id="SSF56091">
    <property type="entry name" value="DNA ligase/mRNA capping enzyme, catalytic domain"/>
    <property type="match status" value="1"/>
</dbReference>
<sequence>MTKPPRSKPLLRDAEAPLRSKPRRRRDPAQPNLLLDPMPTRVEPCLALLKSKPPEGDDWAYEIKWDGYRLAIHIEPTGIRILTKAGHDWTSRFPEIEKGARDLGVASAIIDGEAIMYDQQGRSDFNLLQSSLGGRAGKKTSPAQFVAFDLLYLDGHNIQNTELRVRRHLLQDLIGNHEGSSIKFSEAFDTDGATLFQASCDHGLEGIIAKHLDSPYRSGRLGDWIKVKCIQSECFFVVGYERSATGGFRSLLLGAYRGNQVVYVGSVGTGFKEATSRQLRSMMAKLPWKKTAPPVLYSGTSSVTWLQPTLIAEIEYRGWTSDGKLRHSSFKGLREIQDNAEVYTIEAP</sequence>
<keyword evidence="3 7" id="KW-0436">Ligase</keyword>
<comment type="similarity">
    <text evidence="1">Belongs to the ATP-dependent DNA ligase family.</text>
</comment>
<dbReference type="GO" id="GO:0006281">
    <property type="term" value="P:DNA repair"/>
    <property type="evidence" value="ECO:0007669"/>
    <property type="project" value="InterPro"/>
</dbReference>
<dbReference type="GO" id="GO:0005524">
    <property type="term" value="F:ATP binding"/>
    <property type="evidence" value="ECO:0007669"/>
    <property type="project" value="InterPro"/>
</dbReference>
<dbReference type="PROSITE" id="PS50160">
    <property type="entry name" value="DNA_LIGASE_A3"/>
    <property type="match status" value="1"/>
</dbReference>
<evidence type="ECO:0000256" key="5">
    <source>
        <dbReference type="SAM" id="MobiDB-lite"/>
    </source>
</evidence>
<dbReference type="InterPro" id="IPR014146">
    <property type="entry name" value="LigD_ligase_dom"/>
</dbReference>
<name>A0AAJ4TDU1_AGRTU</name>
<proteinExistence type="inferred from homology"/>
<dbReference type="EC" id="6.5.1.1" evidence="2"/>
<feature type="region of interest" description="Disordered" evidence="5">
    <location>
        <begin position="1"/>
        <end position="37"/>
    </location>
</feature>
<dbReference type="InterPro" id="IPR050191">
    <property type="entry name" value="ATP-dep_DNA_ligase"/>
</dbReference>
<accession>A0AAJ4TDU1</accession>
<evidence type="ECO:0000256" key="4">
    <source>
        <dbReference type="ARBA" id="ARBA00034003"/>
    </source>
</evidence>
<dbReference type="Pfam" id="PF01068">
    <property type="entry name" value="DNA_ligase_A_M"/>
    <property type="match status" value="1"/>
</dbReference>
<dbReference type="PANTHER" id="PTHR45674">
    <property type="entry name" value="DNA LIGASE 1/3 FAMILY MEMBER"/>
    <property type="match status" value="1"/>
</dbReference>
<dbReference type="CDD" id="cd07906">
    <property type="entry name" value="Adenylation_DNA_ligase_LigD_LigC"/>
    <property type="match status" value="1"/>
</dbReference>
<dbReference type="EMBL" id="CP049222">
    <property type="protein sequence ID" value="QTG17475.1"/>
    <property type="molecule type" value="Genomic_DNA"/>
</dbReference>
<evidence type="ECO:0000313" key="8">
    <source>
        <dbReference type="Proteomes" id="UP000663946"/>
    </source>
</evidence>
<dbReference type="GO" id="GO:0003910">
    <property type="term" value="F:DNA ligase (ATP) activity"/>
    <property type="evidence" value="ECO:0007669"/>
    <property type="project" value="UniProtKB-EC"/>
</dbReference>
<reference evidence="7" key="1">
    <citation type="submission" date="2020-02" db="EMBL/GenBank/DDBJ databases">
        <title>Unexpected conservation and global transmission of agrobacterial virulence plasmids.</title>
        <authorList>
            <person name="Weisberg A.J."/>
            <person name="Davis E.W. II"/>
            <person name="Tabima J.R."/>
            <person name="Belcher M.S."/>
            <person name="Miller M."/>
            <person name="Kuo C.-H."/>
            <person name="Loper J.E."/>
            <person name="Grunwald N.J."/>
            <person name="Putnam M.L."/>
            <person name="Chang J.H."/>
        </authorList>
    </citation>
    <scope>NUCLEOTIDE SEQUENCE</scope>
    <source>
        <strain evidence="7">Q15/94</strain>
        <plasmid evidence="7">pQ15_94_5</plasmid>
    </source>
</reference>
<dbReference type="Pfam" id="PF04679">
    <property type="entry name" value="DNA_ligase_A_C"/>
    <property type="match status" value="1"/>
</dbReference>
<dbReference type="Proteomes" id="UP000663946">
    <property type="component" value="Plasmid pQ15_94_5"/>
</dbReference>
<dbReference type="Gene3D" id="3.30.1490.70">
    <property type="match status" value="1"/>
</dbReference>
<dbReference type="Gene3D" id="2.40.50.140">
    <property type="entry name" value="Nucleic acid-binding proteins"/>
    <property type="match status" value="1"/>
</dbReference>
<organism evidence="7 8">
    <name type="scientific">Agrobacterium tumefaciens</name>
    <dbReference type="NCBI Taxonomy" id="358"/>
    <lineage>
        <taxon>Bacteria</taxon>
        <taxon>Pseudomonadati</taxon>
        <taxon>Pseudomonadota</taxon>
        <taxon>Alphaproteobacteria</taxon>
        <taxon>Hyphomicrobiales</taxon>
        <taxon>Rhizobiaceae</taxon>
        <taxon>Rhizobium/Agrobacterium group</taxon>
        <taxon>Agrobacterium</taxon>
        <taxon>Agrobacterium tumefaciens complex</taxon>
    </lineage>
</organism>
<dbReference type="SUPFAM" id="SSF50249">
    <property type="entry name" value="Nucleic acid-binding proteins"/>
    <property type="match status" value="1"/>
</dbReference>
<dbReference type="InterPro" id="IPR012310">
    <property type="entry name" value="DNA_ligase_ATP-dep_cent"/>
</dbReference>
<dbReference type="GO" id="GO:0006310">
    <property type="term" value="P:DNA recombination"/>
    <property type="evidence" value="ECO:0007669"/>
    <property type="project" value="InterPro"/>
</dbReference>
<dbReference type="InterPro" id="IPR012309">
    <property type="entry name" value="DNA_ligase_ATP-dep_C"/>
</dbReference>
<evidence type="ECO:0000256" key="3">
    <source>
        <dbReference type="ARBA" id="ARBA00022598"/>
    </source>
</evidence>
<dbReference type="RefSeq" id="WP_333723058.1">
    <property type="nucleotide sequence ID" value="NZ_CP049222.1"/>
</dbReference>
<dbReference type="Gene3D" id="3.30.470.30">
    <property type="entry name" value="DNA ligase/mRNA capping enzyme"/>
    <property type="match status" value="1"/>
</dbReference>
<evidence type="ECO:0000259" key="6">
    <source>
        <dbReference type="PROSITE" id="PS50160"/>
    </source>
</evidence>
<dbReference type="NCBIfam" id="TIGR02779">
    <property type="entry name" value="NHEJ_ligase_lig"/>
    <property type="match status" value="1"/>
</dbReference>
<comment type="catalytic activity">
    <reaction evidence="4">
        <text>ATP + (deoxyribonucleotide)n-3'-hydroxyl + 5'-phospho-(deoxyribonucleotide)m = (deoxyribonucleotide)n+m + AMP + diphosphate.</text>
        <dbReference type="EC" id="6.5.1.1"/>
    </reaction>
</comment>
<protein>
    <recommendedName>
        <fullName evidence="2">DNA ligase (ATP)</fullName>
        <ecNumber evidence="2">6.5.1.1</ecNumber>
    </recommendedName>
</protein>
<gene>
    <name evidence="7" type="ORF">G6M86_29805</name>
</gene>
<dbReference type="AlphaFoldDB" id="A0AAJ4TDU1"/>
<feature type="domain" description="ATP-dependent DNA ligase family profile" evidence="6">
    <location>
        <begin position="136"/>
        <end position="228"/>
    </location>
</feature>
<dbReference type="PANTHER" id="PTHR45674:SF4">
    <property type="entry name" value="DNA LIGASE 1"/>
    <property type="match status" value="1"/>
</dbReference>
<dbReference type="CDD" id="cd07971">
    <property type="entry name" value="OBF_DNA_ligase_LigD"/>
    <property type="match status" value="1"/>
</dbReference>
<keyword evidence="7" id="KW-0614">Plasmid</keyword>
<evidence type="ECO:0000256" key="2">
    <source>
        <dbReference type="ARBA" id="ARBA00012727"/>
    </source>
</evidence>
<geneLocation type="plasmid" evidence="7 8">
    <name>pQ15_94_5</name>
</geneLocation>
<evidence type="ECO:0000313" key="7">
    <source>
        <dbReference type="EMBL" id="QTG17475.1"/>
    </source>
</evidence>